<keyword evidence="7" id="KW-1185">Reference proteome</keyword>
<evidence type="ECO:0000256" key="2">
    <source>
        <dbReference type="ARBA" id="ARBA00022786"/>
    </source>
</evidence>
<sequence>MAELCDLQVHINGQQTFYLHEKTISRFSGKLRKIIKKEKRKTQIRKTGIEINDFPGGSDGFELFSRFCYNNGEINISVSNVSLLHCCAVFLAMNDTLLPKTTEVFNRMFDWSMTDVIVCLKNCAPFITYADSSGIIEKLISTLIIKITQNSDSTILFPSSSSSSSPDSTVKSSTLLRLSSCSSSKGLWWFDDMAILPPAIIERFVKALGAYGIENNSLVVTRFLLHYLKTSSQSKIQSFSKCDYGGLADTAVHGVILMGKTAFSCRGLFWVLRIVSGFGLSRECRGGLERLIGGVLDQAKVDDLLVSNNGSSGVYDVNLVLRLIRESNKVEGGCLDRMKKVGGLIDKYLGEIAPDQNLKISKFLGVAESLPDCARDCFDGVYKAIDIYLESLNSQSHPCLSLEERSRLCRCLNYEKLSLEACKDLAKNPRIPPRVAVQALVSQHSNIPIAYTSDHNDYSYVNDYDHDTPLTKSSRELMVLYNNNGAKDHLHYDSAEHTSKSSSRYDHKDVDPDGVVKLNLQKMQWRVVELEKVCREMKGQMSKMVKGDRLMVSSSSHGRPLPRLLYGTHVTIKLYGMHATGSSRGWWTQLRTPSPVPWP</sequence>
<name>A0A9R1W5J5_LACSA</name>
<accession>A0A9R1W5J5</accession>
<dbReference type="PROSITE" id="PS51649">
    <property type="entry name" value="NPH3"/>
    <property type="match status" value="1"/>
</dbReference>
<dbReference type="PROSITE" id="PS50097">
    <property type="entry name" value="BTB"/>
    <property type="match status" value="1"/>
</dbReference>
<dbReference type="InterPro" id="IPR011333">
    <property type="entry name" value="SKP1/BTB/POZ_sf"/>
</dbReference>
<organism evidence="6 7">
    <name type="scientific">Lactuca sativa</name>
    <name type="common">Garden lettuce</name>
    <dbReference type="NCBI Taxonomy" id="4236"/>
    <lineage>
        <taxon>Eukaryota</taxon>
        <taxon>Viridiplantae</taxon>
        <taxon>Streptophyta</taxon>
        <taxon>Embryophyta</taxon>
        <taxon>Tracheophyta</taxon>
        <taxon>Spermatophyta</taxon>
        <taxon>Magnoliopsida</taxon>
        <taxon>eudicotyledons</taxon>
        <taxon>Gunneridae</taxon>
        <taxon>Pentapetalae</taxon>
        <taxon>asterids</taxon>
        <taxon>campanulids</taxon>
        <taxon>Asterales</taxon>
        <taxon>Asteraceae</taxon>
        <taxon>Cichorioideae</taxon>
        <taxon>Cichorieae</taxon>
        <taxon>Lactucinae</taxon>
        <taxon>Lactuca</taxon>
    </lineage>
</organism>
<evidence type="ECO:0000256" key="3">
    <source>
        <dbReference type="PROSITE-ProRule" id="PRU00982"/>
    </source>
</evidence>
<dbReference type="Proteomes" id="UP000235145">
    <property type="component" value="Unassembled WGS sequence"/>
</dbReference>
<evidence type="ECO:0000256" key="1">
    <source>
        <dbReference type="ARBA" id="ARBA00004906"/>
    </source>
</evidence>
<dbReference type="Pfam" id="PF03000">
    <property type="entry name" value="NPH3"/>
    <property type="match status" value="1"/>
</dbReference>
<comment type="pathway">
    <text evidence="1">Protein modification; protein ubiquitination.</text>
</comment>
<reference evidence="6 7" key="1">
    <citation type="journal article" date="2017" name="Nat. Commun.">
        <title>Genome assembly with in vitro proximity ligation data and whole-genome triplication in lettuce.</title>
        <authorList>
            <person name="Reyes-Chin-Wo S."/>
            <person name="Wang Z."/>
            <person name="Yang X."/>
            <person name="Kozik A."/>
            <person name="Arikit S."/>
            <person name="Song C."/>
            <person name="Xia L."/>
            <person name="Froenicke L."/>
            <person name="Lavelle D.O."/>
            <person name="Truco M.J."/>
            <person name="Xia R."/>
            <person name="Zhu S."/>
            <person name="Xu C."/>
            <person name="Xu H."/>
            <person name="Xu X."/>
            <person name="Cox K."/>
            <person name="Korf I."/>
            <person name="Meyers B.C."/>
            <person name="Michelmore R.W."/>
        </authorList>
    </citation>
    <scope>NUCLEOTIDE SEQUENCE [LARGE SCALE GENOMIC DNA]</scope>
    <source>
        <strain evidence="7">cv. Salinas</strain>
        <tissue evidence="6">Seedlings</tissue>
    </source>
</reference>
<dbReference type="PANTHER" id="PTHR32370">
    <property type="entry name" value="OS12G0117600 PROTEIN"/>
    <property type="match status" value="1"/>
</dbReference>
<evidence type="ECO:0008006" key="8">
    <source>
        <dbReference type="Google" id="ProtNLM"/>
    </source>
</evidence>
<dbReference type="Gene3D" id="3.30.710.10">
    <property type="entry name" value="Potassium Channel Kv1.1, Chain A"/>
    <property type="match status" value="1"/>
</dbReference>
<feature type="domain" description="BTB" evidence="4">
    <location>
        <begin position="5"/>
        <end position="71"/>
    </location>
</feature>
<dbReference type="SUPFAM" id="SSF54695">
    <property type="entry name" value="POZ domain"/>
    <property type="match status" value="1"/>
</dbReference>
<evidence type="ECO:0000313" key="6">
    <source>
        <dbReference type="EMBL" id="KAJ0217518.1"/>
    </source>
</evidence>
<proteinExistence type="inferred from homology"/>
<keyword evidence="2" id="KW-0833">Ubl conjugation pathway</keyword>
<dbReference type="InterPro" id="IPR043454">
    <property type="entry name" value="NPH3/RPT2-like"/>
</dbReference>
<protein>
    <recommendedName>
        <fullName evidence="8">NPH3 domain-containing protein</fullName>
    </recommendedName>
</protein>
<comment type="similarity">
    <text evidence="3">Belongs to the NPH3 family.</text>
</comment>
<gene>
    <name evidence="6" type="ORF">LSAT_V11C300114890</name>
</gene>
<evidence type="ECO:0000259" key="5">
    <source>
        <dbReference type="PROSITE" id="PS51649"/>
    </source>
</evidence>
<dbReference type="EMBL" id="NBSK02000003">
    <property type="protein sequence ID" value="KAJ0217518.1"/>
    <property type="molecule type" value="Genomic_DNA"/>
</dbReference>
<dbReference type="AlphaFoldDB" id="A0A9R1W5J5"/>
<dbReference type="InterPro" id="IPR000210">
    <property type="entry name" value="BTB/POZ_dom"/>
</dbReference>
<evidence type="ECO:0000259" key="4">
    <source>
        <dbReference type="PROSITE" id="PS50097"/>
    </source>
</evidence>
<feature type="domain" description="NPH3" evidence="5">
    <location>
        <begin position="187"/>
        <end position="446"/>
    </location>
</feature>
<comment type="caution">
    <text evidence="6">The sequence shown here is derived from an EMBL/GenBank/DDBJ whole genome shotgun (WGS) entry which is preliminary data.</text>
</comment>
<evidence type="ECO:0000313" key="7">
    <source>
        <dbReference type="Proteomes" id="UP000235145"/>
    </source>
</evidence>
<dbReference type="InterPro" id="IPR027356">
    <property type="entry name" value="NPH3_dom"/>
</dbReference>